<accession>A0A915DSY4</accession>
<evidence type="ECO:0000313" key="1">
    <source>
        <dbReference type="Proteomes" id="UP000887574"/>
    </source>
</evidence>
<reference evidence="2" key="1">
    <citation type="submission" date="2022-11" db="UniProtKB">
        <authorList>
            <consortium name="WormBaseParasite"/>
        </authorList>
    </citation>
    <scope>IDENTIFICATION</scope>
</reference>
<dbReference type="Proteomes" id="UP000887574">
    <property type="component" value="Unplaced"/>
</dbReference>
<sequence length="204" mass="23363">MSGLKEWKLTVETCHLDGVEPDSRCSAALEAVQSHQCSKYQRNFQQAKRLWGARRTKYERTSSKNESLEIELARGKPAVQEVVTLQPAKGPKEKGGSDQFQASYGKQIFRSTEISEIWENHRPSRDIFGQATKSEIDLLWDIYNCILSVQKLSQNRQRLRSLGMVGQSFEAEVKRSTVQCCDADASYWIKGRLITVQWMAVMRK</sequence>
<dbReference type="AlphaFoldDB" id="A0A915DSY4"/>
<dbReference type="WBParaSite" id="jg23320">
    <property type="protein sequence ID" value="jg23320"/>
    <property type="gene ID" value="jg23320"/>
</dbReference>
<organism evidence="1 2">
    <name type="scientific">Ditylenchus dipsaci</name>
    <dbReference type="NCBI Taxonomy" id="166011"/>
    <lineage>
        <taxon>Eukaryota</taxon>
        <taxon>Metazoa</taxon>
        <taxon>Ecdysozoa</taxon>
        <taxon>Nematoda</taxon>
        <taxon>Chromadorea</taxon>
        <taxon>Rhabditida</taxon>
        <taxon>Tylenchina</taxon>
        <taxon>Tylenchomorpha</taxon>
        <taxon>Sphaerularioidea</taxon>
        <taxon>Anguinidae</taxon>
        <taxon>Anguininae</taxon>
        <taxon>Ditylenchus</taxon>
    </lineage>
</organism>
<evidence type="ECO:0000313" key="2">
    <source>
        <dbReference type="WBParaSite" id="jg23320"/>
    </source>
</evidence>
<protein>
    <submittedName>
        <fullName evidence="2">Uncharacterized protein</fullName>
    </submittedName>
</protein>
<keyword evidence="1" id="KW-1185">Reference proteome</keyword>
<proteinExistence type="predicted"/>
<name>A0A915DSY4_9BILA</name>